<sequence>MLMAPTSRLSTAASSKRRPRSTRRYVLLSTTRQCKVSTEWISCDLVSCDLDSPLPTAIPSKMTQEAGTCVCGHCEVQRFLHTTAYWCRQG</sequence>
<feature type="region of interest" description="Disordered" evidence="1">
    <location>
        <begin position="1"/>
        <end position="20"/>
    </location>
</feature>
<dbReference type="EMBL" id="DAKRPA010000157">
    <property type="protein sequence ID" value="DAZ96766.1"/>
    <property type="molecule type" value="Genomic_DNA"/>
</dbReference>
<protein>
    <submittedName>
        <fullName evidence="2">Uncharacterized protein</fullName>
    </submittedName>
</protein>
<proteinExistence type="predicted"/>
<dbReference type="AlphaFoldDB" id="A0AAV2YRB9"/>
<evidence type="ECO:0000313" key="3">
    <source>
        <dbReference type="Proteomes" id="UP001146120"/>
    </source>
</evidence>
<reference evidence="2" key="1">
    <citation type="submission" date="2022-11" db="EMBL/GenBank/DDBJ databases">
        <authorList>
            <person name="Morgan W.R."/>
            <person name="Tartar A."/>
        </authorList>
    </citation>
    <scope>NUCLEOTIDE SEQUENCE</scope>
    <source>
        <strain evidence="2">ARSEF 373</strain>
    </source>
</reference>
<comment type="caution">
    <text evidence="2">The sequence shown here is derived from an EMBL/GenBank/DDBJ whole genome shotgun (WGS) entry which is preliminary data.</text>
</comment>
<reference evidence="2" key="2">
    <citation type="journal article" date="2023" name="Microbiol Resour">
        <title>Decontamination and Annotation of the Draft Genome Sequence of the Oomycete Lagenidium giganteum ARSEF 373.</title>
        <authorList>
            <person name="Morgan W.R."/>
            <person name="Tartar A."/>
        </authorList>
    </citation>
    <scope>NUCLEOTIDE SEQUENCE</scope>
    <source>
        <strain evidence="2">ARSEF 373</strain>
    </source>
</reference>
<dbReference type="Proteomes" id="UP001146120">
    <property type="component" value="Unassembled WGS sequence"/>
</dbReference>
<name>A0AAV2YRB9_9STRA</name>
<keyword evidence="3" id="KW-1185">Reference proteome</keyword>
<organism evidence="2 3">
    <name type="scientific">Lagenidium giganteum</name>
    <dbReference type="NCBI Taxonomy" id="4803"/>
    <lineage>
        <taxon>Eukaryota</taxon>
        <taxon>Sar</taxon>
        <taxon>Stramenopiles</taxon>
        <taxon>Oomycota</taxon>
        <taxon>Peronosporomycetes</taxon>
        <taxon>Pythiales</taxon>
        <taxon>Pythiaceae</taxon>
    </lineage>
</organism>
<gene>
    <name evidence="2" type="ORF">N0F65_012343</name>
</gene>
<evidence type="ECO:0000256" key="1">
    <source>
        <dbReference type="SAM" id="MobiDB-lite"/>
    </source>
</evidence>
<evidence type="ECO:0000313" key="2">
    <source>
        <dbReference type="EMBL" id="DAZ96766.1"/>
    </source>
</evidence>
<accession>A0AAV2YRB9</accession>